<keyword evidence="3" id="KW-0804">Transcription</keyword>
<organism evidence="4 5">
    <name type="scientific">Listeria grayi</name>
    <name type="common">Listeria murrayi</name>
    <dbReference type="NCBI Taxonomy" id="1641"/>
    <lineage>
        <taxon>Bacteria</taxon>
        <taxon>Bacillati</taxon>
        <taxon>Bacillota</taxon>
        <taxon>Bacilli</taxon>
        <taxon>Bacillales</taxon>
        <taxon>Listeriaceae</taxon>
        <taxon>Listeria</taxon>
    </lineage>
</organism>
<keyword evidence="1" id="KW-0805">Transcription regulation</keyword>
<dbReference type="InterPro" id="IPR028082">
    <property type="entry name" value="Peripla_BP_I"/>
</dbReference>
<dbReference type="Pfam" id="PF00356">
    <property type="entry name" value="LacI"/>
    <property type="match status" value="1"/>
</dbReference>
<dbReference type="AlphaFoldDB" id="A0A378MLN5"/>
<dbReference type="Pfam" id="PF00532">
    <property type="entry name" value="Peripla_BP_1"/>
    <property type="match status" value="1"/>
</dbReference>
<dbReference type="GO" id="GO:0003700">
    <property type="term" value="F:DNA-binding transcription factor activity"/>
    <property type="evidence" value="ECO:0007669"/>
    <property type="project" value="TreeGrafter"/>
</dbReference>
<keyword evidence="2" id="KW-0238">DNA-binding</keyword>
<dbReference type="GO" id="GO:0000976">
    <property type="term" value="F:transcription cis-regulatory region binding"/>
    <property type="evidence" value="ECO:0007669"/>
    <property type="project" value="TreeGrafter"/>
</dbReference>
<dbReference type="Gene3D" id="1.10.260.40">
    <property type="entry name" value="lambda repressor-like DNA-binding domains"/>
    <property type="match status" value="1"/>
</dbReference>
<proteinExistence type="predicted"/>
<dbReference type="PRINTS" id="PR00036">
    <property type="entry name" value="HTHLACI"/>
</dbReference>
<dbReference type="OrthoDB" id="9798934at2"/>
<dbReference type="SUPFAM" id="SSF47413">
    <property type="entry name" value="lambda repressor-like DNA-binding domains"/>
    <property type="match status" value="1"/>
</dbReference>
<dbReference type="InterPro" id="IPR000843">
    <property type="entry name" value="HTH_LacI"/>
</dbReference>
<dbReference type="InterPro" id="IPR001761">
    <property type="entry name" value="Peripla_BP/Lac1_sug-bd_dom"/>
</dbReference>
<dbReference type="PANTHER" id="PTHR30146">
    <property type="entry name" value="LACI-RELATED TRANSCRIPTIONAL REPRESSOR"/>
    <property type="match status" value="1"/>
</dbReference>
<dbReference type="CDD" id="cd01392">
    <property type="entry name" value="HTH_LacI"/>
    <property type="match status" value="1"/>
</dbReference>
<evidence type="ECO:0000313" key="5">
    <source>
        <dbReference type="Proteomes" id="UP000254879"/>
    </source>
</evidence>
<dbReference type="InterPro" id="IPR010982">
    <property type="entry name" value="Lambda_DNA-bd_dom_sf"/>
</dbReference>
<dbReference type="Proteomes" id="UP000254879">
    <property type="component" value="Unassembled WGS sequence"/>
</dbReference>
<evidence type="ECO:0000256" key="1">
    <source>
        <dbReference type="ARBA" id="ARBA00023015"/>
    </source>
</evidence>
<dbReference type="PANTHER" id="PTHR30146:SF105">
    <property type="entry name" value="CATABOLITE CONTROL PROTEIN B"/>
    <property type="match status" value="1"/>
</dbReference>
<protein>
    <submittedName>
        <fullName evidence="4">Catabolite control protein B</fullName>
    </submittedName>
</protein>
<reference evidence="4 5" key="1">
    <citation type="submission" date="2018-06" db="EMBL/GenBank/DDBJ databases">
        <authorList>
            <consortium name="Pathogen Informatics"/>
            <person name="Doyle S."/>
        </authorList>
    </citation>
    <scope>NUCLEOTIDE SEQUENCE [LARGE SCALE GENOMIC DNA]</scope>
    <source>
        <strain evidence="5">NCTC 10815</strain>
    </source>
</reference>
<dbReference type="SMART" id="SM00354">
    <property type="entry name" value="HTH_LACI"/>
    <property type="match status" value="1"/>
</dbReference>
<dbReference type="SUPFAM" id="SSF53822">
    <property type="entry name" value="Periplasmic binding protein-like I"/>
    <property type="match status" value="1"/>
</dbReference>
<dbReference type="PROSITE" id="PS00356">
    <property type="entry name" value="HTH_LACI_1"/>
    <property type="match status" value="1"/>
</dbReference>
<gene>
    <name evidence="4" type="primary">ccpB_3</name>
    <name evidence="4" type="ORF">NCTC10815_01987</name>
</gene>
<evidence type="ECO:0000256" key="2">
    <source>
        <dbReference type="ARBA" id="ARBA00023125"/>
    </source>
</evidence>
<evidence type="ECO:0000313" key="4">
    <source>
        <dbReference type="EMBL" id="STY44635.1"/>
    </source>
</evidence>
<sequence>MTNIREIAKIAGVSVTTVSRVLNEHPYVSAEKRKQVLAVIEELDYVPNRLATNLAKGKTNTIGIILPYNDHPWFDKIANGVIEAAFKHKYSVTLFPTNYDSEAELRYLMQLKTKQVDALIITSKANDWDVIEPFADYGPIIACEYTEHENIACAYIERFHAYKDGFEFLKKAGYQKIAFSVGRDSLKSPSTQEKRKAYQEVFGEIPEHRFLSESYDFTDGIKAGEYFLAEAGDTPDAIFANGDEVAAGIMYYAKNNGFQIPGDLAILGEENLPIGKVLEITTLDHHLKKMGETAFQLFYTKSKKKHKISHQLIIRKTTK</sequence>
<name>A0A378MLN5_LISGR</name>
<dbReference type="PROSITE" id="PS50932">
    <property type="entry name" value="HTH_LACI_2"/>
    <property type="match status" value="1"/>
</dbReference>
<accession>A0A378MLN5</accession>
<dbReference type="RefSeq" id="WP_003756896.1">
    <property type="nucleotide sequence ID" value="NZ_CABKNG010000001.1"/>
</dbReference>
<evidence type="ECO:0000256" key="3">
    <source>
        <dbReference type="ARBA" id="ARBA00023163"/>
    </source>
</evidence>
<dbReference type="Gene3D" id="3.40.50.2300">
    <property type="match status" value="2"/>
</dbReference>
<dbReference type="CDD" id="cd06286">
    <property type="entry name" value="PBP1_CcpB-like"/>
    <property type="match status" value="1"/>
</dbReference>
<dbReference type="EMBL" id="UGPG01000001">
    <property type="protein sequence ID" value="STY44635.1"/>
    <property type="molecule type" value="Genomic_DNA"/>
</dbReference>